<comment type="caution">
    <text evidence="2">The sequence shown here is derived from an EMBL/GenBank/DDBJ whole genome shotgun (WGS) entry which is preliminary data.</text>
</comment>
<protein>
    <recommendedName>
        <fullName evidence="1">BACK domain-containing protein</fullName>
    </recommendedName>
</protein>
<feature type="domain" description="BACK" evidence="1">
    <location>
        <begin position="124"/>
        <end position="232"/>
    </location>
</feature>
<dbReference type="OrthoDB" id="6335872at2759"/>
<proteinExistence type="predicted"/>
<reference evidence="2" key="1">
    <citation type="submission" date="2021-06" db="EMBL/GenBank/DDBJ databases">
        <authorList>
            <person name="Hodson N. C."/>
            <person name="Mongue J. A."/>
            <person name="Jaron S. K."/>
        </authorList>
    </citation>
    <scope>NUCLEOTIDE SEQUENCE</scope>
</reference>
<dbReference type="PANTHER" id="PTHR45774:SF4">
    <property type="entry name" value="AXUNDEAD, ISOFORM F"/>
    <property type="match status" value="1"/>
</dbReference>
<evidence type="ECO:0000313" key="3">
    <source>
        <dbReference type="Proteomes" id="UP000708208"/>
    </source>
</evidence>
<dbReference type="SMART" id="SM00875">
    <property type="entry name" value="BACK"/>
    <property type="match status" value="1"/>
</dbReference>
<sequence length="412" mass="46157">FLYNEPVELKSVDTALATLQAADKYFCCGLARVCISFLSDNLNQNNVLAILKFIRVYCGDYQNLENLAKEKDFSQRNTGGIAINENCVIVEVAGKDSSKESGYLDGKLQKSNDMSSGETDCMNPDQLESIEMECAGLLHKCLLFVDGCAETILASEEMEDLDVSTVGLILGRDTLNVEKELLVFSALMRWADKECKRQQLPLTPSSKRQVLAEKVFLPRYLTMSLSEFQSSGGPANSGVFTNEELWAFTRILKEDLITISMTSPNCGTVDNEKIKKLVVLTASYTPLSLHPFVQTLVCPRTPLSKPGKSKTGLPSKKKRLTMLERWLCVKRCCKTFHSNPSSPLNSNASSPIRRFTRANGQPNNHHCCEEMRDARIREQIHNHSPNHCRSTETSTLNNAIERVIICWAFFFD</sequence>
<dbReference type="PANTHER" id="PTHR45774">
    <property type="entry name" value="BTB/POZ DOMAIN-CONTAINING"/>
    <property type="match status" value="1"/>
</dbReference>
<gene>
    <name evidence="2" type="ORF">AFUS01_LOCUS31588</name>
</gene>
<evidence type="ECO:0000313" key="2">
    <source>
        <dbReference type="EMBL" id="CAG7821239.1"/>
    </source>
</evidence>
<dbReference type="EMBL" id="CAJVCH010504451">
    <property type="protein sequence ID" value="CAG7821239.1"/>
    <property type="molecule type" value="Genomic_DNA"/>
</dbReference>
<dbReference type="Proteomes" id="UP000708208">
    <property type="component" value="Unassembled WGS sequence"/>
</dbReference>
<dbReference type="GO" id="GO:0005829">
    <property type="term" value="C:cytosol"/>
    <property type="evidence" value="ECO:0007669"/>
    <property type="project" value="TreeGrafter"/>
</dbReference>
<accession>A0A8J2LEP9</accession>
<organism evidence="2 3">
    <name type="scientific">Allacma fusca</name>
    <dbReference type="NCBI Taxonomy" id="39272"/>
    <lineage>
        <taxon>Eukaryota</taxon>
        <taxon>Metazoa</taxon>
        <taxon>Ecdysozoa</taxon>
        <taxon>Arthropoda</taxon>
        <taxon>Hexapoda</taxon>
        <taxon>Collembola</taxon>
        <taxon>Symphypleona</taxon>
        <taxon>Sminthuridae</taxon>
        <taxon>Allacma</taxon>
    </lineage>
</organism>
<dbReference type="InterPro" id="IPR011705">
    <property type="entry name" value="BACK"/>
</dbReference>
<dbReference type="AlphaFoldDB" id="A0A8J2LEP9"/>
<name>A0A8J2LEP9_9HEXA</name>
<keyword evidence="3" id="KW-1185">Reference proteome</keyword>
<evidence type="ECO:0000259" key="1">
    <source>
        <dbReference type="SMART" id="SM00875"/>
    </source>
</evidence>
<feature type="non-terminal residue" evidence="2">
    <location>
        <position position="1"/>
    </location>
</feature>
<dbReference type="GO" id="GO:0022008">
    <property type="term" value="P:neurogenesis"/>
    <property type="evidence" value="ECO:0007669"/>
    <property type="project" value="TreeGrafter"/>
</dbReference>
<dbReference type="Pfam" id="PF07707">
    <property type="entry name" value="BACK"/>
    <property type="match status" value="1"/>
</dbReference>